<dbReference type="GO" id="GO:0003746">
    <property type="term" value="F:translation elongation factor activity"/>
    <property type="evidence" value="ECO:0007669"/>
    <property type="project" value="UniProtKB-KW"/>
</dbReference>
<feature type="region of interest" description="Disordered" evidence="3">
    <location>
        <begin position="976"/>
        <end position="998"/>
    </location>
</feature>
<feature type="region of interest" description="Disordered" evidence="3">
    <location>
        <begin position="776"/>
        <end position="824"/>
    </location>
</feature>
<feature type="region of interest" description="Disordered" evidence="3">
    <location>
        <begin position="1254"/>
        <end position="1299"/>
    </location>
</feature>
<dbReference type="SMART" id="SM00838">
    <property type="entry name" value="EFG_C"/>
    <property type="match status" value="1"/>
</dbReference>
<gene>
    <name evidence="5" type="ORF">TGDOM2_268710</name>
</gene>
<dbReference type="InterPro" id="IPR014721">
    <property type="entry name" value="Ribsml_uS5_D2-typ_fold_subgr"/>
</dbReference>
<evidence type="ECO:0000256" key="1">
    <source>
        <dbReference type="ARBA" id="ARBA00022741"/>
    </source>
</evidence>
<dbReference type="Proteomes" id="UP000028837">
    <property type="component" value="Unassembled WGS sequence"/>
</dbReference>
<name>A0A086K449_TOXGO</name>
<dbReference type="GO" id="GO:0003924">
    <property type="term" value="F:GTPase activity"/>
    <property type="evidence" value="ECO:0007669"/>
    <property type="project" value="InterPro"/>
</dbReference>
<dbReference type="Pfam" id="PF00009">
    <property type="entry name" value="GTP_EFTU"/>
    <property type="match status" value="1"/>
</dbReference>
<dbReference type="SUPFAM" id="SSF54980">
    <property type="entry name" value="EF-G C-terminal domain-like"/>
    <property type="match status" value="2"/>
</dbReference>
<dbReference type="Gene3D" id="3.40.50.300">
    <property type="entry name" value="P-loop containing nucleotide triphosphate hydrolases"/>
    <property type="match status" value="1"/>
</dbReference>
<dbReference type="InterPro" id="IPR027417">
    <property type="entry name" value="P-loop_NTPase"/>
</dbReference>
<reference evidence="5 6" key="1">
    <citation type="submission" date="2014-02" db="EMBL/GenBank/DDBJ databases">
        <authorList>
            <person name="Sibley D."/>
            <person name="Venepally P."/>
            <person name="Karamycheva S."/>
            <person name="Hadjithomas M."/>
            <person name="Khan A."/>
            <person name="Brunk B."/>
            <person name="Roos D."/>
            <person name="Caler E."/>
            <person name="Lorenzi H."/>
        </authorList>
    </citation>
    <scope>NUCLEOTIDE SEQUENCE [LARGE SCALE GENOMIC DNA]</scope>
    <source>
        <strain evidence="5 6">GAB2-2007-GAL-DOM2</strain>
    </source>
</reference>
<dbReference type="FunFam" id="3.30.70.870:FF:000002">
    <property type="entry name" value="Translation elongation factor 2"/>
    <property type="match status" value="1"/>
</dbReference>
<dbReference type="InterPro" id="IPR000640">
    <property type="entry name" value="EFG_V-like"/>
</dbReference>
<feature type="region of interest" description="Disordered" evidence="3">
    <location>
        <begin position="495"/>
        <end position="516"/>
    </location>
</feature>
<evidence type="ECO:0000256" key="2">
    <source>
        <dbReference type="ARBA" id="ARBA00023134"/>
    </source>
</evidence>
<dbReference type="Gene3D" id="3.30.70.240">
    <property type="match status" value="1"/>
</dbReference>
<dbReference type="VEuPathDB" id="ToxoDB:TGDOM2_268710"/>
<dbReference type="InterPro" id="IPR005225">
    <property type="entry name" value="Small_GTP-bd"/>
</dbReference>
<feature type="region of interest" description="Disordered" evidence="3">
    <location>
        <begin position="1202"/>
        <end position="1231"/>
    </location>
</feature>
<dbReference type="OrthoDB" id="364892at2759"/>
<dbReference type="GO" id="GO:1990904">
    <property type="term" value="C:ribonucleoprotein complex"/>
    <property type="evidence" value="ECO:0007669"/>
    <property type="project" value="TreeGrafter"/>
</dbReference>
<accession>A0A086K449</accession>
<feature type="compositionally biased region" description="Acidic residues" evidence="3">
    <location>
        <begin position="797"/>
        <end position="818"/>
    </location>
</feature>
<feature type="compositionally biased region" description="Low complexity" evidence="3">
    <location>
        <begin position="1464"/>
        <end position="1477"/>
    </location>
</feature>
<dbReference type="EMBL" id="AHZU02000871">
    <property type="protein sequence ID" value="KFG39167.1"/>
    <property type="molecule type" value="Genomic_DNA"/>
</dbReference>
<dbReference type="PANTHER" id="PTHR42908:SF3">
    <property type="entry name" value="ELONGATION FACTOR-LIKE GTPASE 1"/>
    <property type="match status" value="1"/>
</dbReference>
<keyword evidence="5" id="KW-0251">Elongation factor</keyword>
<dbReference type="Pfam" id="PF00679">
    <property type="entry name" value="EFG_C"/>
    <property type="match status" value="1"/>
</dbReference>
<organism evidence="5 6">
    <name type="scientific">Toxoplasma gondii GAB2-2007-GAL-DOM2</name>
    <dbReference type="NCBI Taxonomy" id="1130820"/>
    <lineage>
        <taxon>Eukaryota</taxon>
        <taxon>Sar</taxon>
        <taxon>Alveolata</taxon>
        <taxon>Apicomplexa</taxon>
        <taxon>Conoidasida</taxon>
        <taxon>Coccidia</taxon>
        <taxon>Eucoccidiorida</taxon>
        <taxon>Eimeriorina</taxon>
        <taxon>Sarcocystidae</taxon>
        <taxon>Toxoplasma</taxon>
    </lineage>
</organism>
<evidence type="ECO:0000313" key="5">
    <source>
        <dbReference type="EMBL" id="KFG39167.1"/>
    </source>
</evidence>
<feature type="compositionally biased region" description="Polar residues" evidence="3">
    <location>
        <begin position="389"/>
        <end position="399"/>
    </location>
</feature>
<dbReference type="InterPro" id="IPR035647">
    <property type="entry name" value="EFG_III/V"/>
</dbReference>
<comment type="caution">
    <text evidence="5">The sequence shown here is derived from an EMBL/GenBank/DDBJ whole genome shotgun (WGS) entry which is preliminary data.</text>
</comment>
<feature type="domain" description="Tr-type G" evidence="4">
    <location>
        <begin position="14"/>
        <end position="369"/>
    </location>
</feature>
<dbReference type="NCBIfam" id="TIGR00231">
    <property type="entry name" value="small_GTP"/>
    <property type="match status" value="1"/>
</dbReference>
<dbReference type="GO" id="GO:0005829">
    <property type="term" value="C:cytosol"/>
    <property type="evidence" value="ECO:0007669"/>
    <property type="project" value="TreeGrafter"/>
</dbReference>
<evidence type="ECO:0000256" key="3">
    <source>
        <dbReference type="SAM" id="MobiDB-lite"/>
    </source>
</evidence>
<feature type="region of interest" description="Disordered" evidence="3">
    <location>
        <begin position="1333"/>
        <end position="1382"/>
    </location>
</feature>
<feature type="region of interest" description="Disordered" evidence="3">
    <location>
        <begin position="269"/>
        <end position="290"/>
    </location>
</feature>
<keyword evidence="1" id="KW-0547">Nucleotide-binding</keyword>
<dbReference type="Gene3D" id="3.30.70.870">
    <property type="entry name" value="Elongation Factor G (Translational Gtpase), domain 3"/>
    <property type="match status" value="1"/>
</dbReference>
<feature type="compositionally biased region" description="Basic and acidic residues" evidence="3">
    <location>
        <begin position="1113"/>
        <end position="1130"/>
    </location>
</feature>
<feature type="region of interest" description="Disordered" evidence="3">
    <location>
        <begin position="386"/>
        <end position="405"/>
    </location>
</feature>
<feature type="region of interest" description="Disordered" evidence="3">
    <location>
        <begin position="693"/>
        <end position="712"/>
    </location>
</feature>
<proteinExistence type="predicted"/>
<dbReference type="SUPFAM" id="SSF54211">
    <property type="entry name" value="Ribosomal protein S5 domain 2-like"/>
    <property type="match status" value="1"/>
</dbReference>
<dbReference type="Gene3D" id="3.30.230.10">
    <property type="match status" value="1"/>
</dbReference>
<feature type="compositionally biased region" description="Polar residues" evidence="3">
    <location>
        <begin position="121"/>
        <end position="137"/>
    </location>
</feature>
<keyword evidence="2" id="KW-0342">GTP-binding</keyword>
<feature type="compositionally biased region" description="Low complexity" evidence="3">
    <location>
        <begin position="983"/>
        <end position="998"/>
    </location>
</feature>
<dbReference type="InterPro" id="IPR000795">
    <property type="entry name" value="T_Tr_GTP-bd_dom"/>
</dbReference>
<feature type="compositionally biased region" description="Basic and acidic residues" evidence="3">
    <location>
        <begin position="1356"/>
        <end position="1366"/>
    </location>
</feature>
<dbReference type="GO" id="GO:0005525">
    <property type="term" value="F:GTP binding"/>
    <property type="evidence" value="ECO:0007669"/>
    <property type="project" value="UniProtKB-KW"/>
</dbReference>
<dbReference type="InterPro" id="IPR020568">
    <property type="entry name" value="Ribosomal_Su5_D2-typ_SF"/>
</dbReference>
<dbReference type="Gene3D" id="2.40.30.10">
    <property type="entry name" value="Translation factors"/>
    <property type="match status" value="1"/>
</dbReference>
<feature type="compositionally biased region" description="Low complexity" evidence="3">
    <location>
        <begin position="275"/>
        <end position="284"/>
    </location>
</feature>
<dbReference type="GO" id="GO:0042256">
    <property type="term" value="P:cytosolic ribosome assembly"/>
    <property type="evidence" value="ECO:0007669"/>
    <property type="project" value="TreeGrafter"/>
</dbReference>
<dbReference type="GO" id="GO:0043022">
    <property type="term" value="F:ribosome binding"/>
    <property type="evidence" value="ECO:0007669"/>
    <property type="project" value="TreeGrafter"/>
</dbReference>
<feature type="compositionally biased region" description="Basic and acidic residues" evidence="3">
    <location>
        <begin position="786"/>
        <end position="796"/>
    </location>
</feature>
<sequence>MEALRAGPRQHPASNIRNVCILAHVDHGKTCLSDRLLSINGLISEASAGKVRYLDSREDEQRRQITIKASVVSLFFRRPDTGSKSAEFDRAPGYSLSSCPTQRCSRATSAAAGGVSACRNEPQSPQCTSDSRQNGGTSVRPDEARPDGPARQVPCYVVNIVDCPGHVDFASEVSAAVRLCDGCLLLVDAVEGVGPQTVAALQQAWNERVVPLLVLTKIDKLIQKLCLTPGEAYSHCQAIIEQVNAHLHQHIHSEFIAATPTFPAVAGEEEETCPGAGATSASTGKGDRESKKCSRGGGEAALFACQGDPTGEFVYFRGNVEEKLEFHPARGNVLFLSSLHGWCLHLPSFARQNLLGLLQLPPAVLPRLLPALWGDFYLKRSRPAAGAAQSGSTSPSSAPDNPRTVGVGFEIRKAPTFARQPRIVEQLVLGNIWKVYEAAASPVLPGASTSDPAGGEKLERLWKMVDALAIPTNSKASVKAELRQIVAAQYQLLQGGRGGRDRGKGREEDAAAAEKADEEFTEDIVKAVMTRWLPVAETVLGVLVDRIPNPLSAARQRLAYLCPSFQRTLGGPVGPQLLRLQQQQMKAFATKAEAPPDGEGTMDISPSQREAVSCSYQRAVGPGVCSRKPPLVLLYVAKFLAADQKMLRLTGDRLQGVERFSGFVGLCRVFVGTLRRGAVLFVCAESVDALEQPGELRSGRPSGRGHAGTEAEGREAFSVRQIYVLFGQDLKPIEAAASGSVVAVSLRPRKQKVVARGGWAATGTLAGRPTASDVCAADESAGDAADDSKPEKKPCDDFLEADQDADTEESDSSDEESEESVRDVTAWLQSLRDRNRPLLMQHQGGFFSSPTGPDASGSGPGYVAGVTSLHRCVTLSSWPDCPSLLTPYSKASSAIVRVAVEPQRLEDAQQFVKGMARLYVADPSIKLSVLDSGEFLMGCCGEVHLETCLRDLQGLYAEVPITVSPPMVAIRETLAPFSSPNRSGDPSGPASSGGVSSLASHNASNAASLSIPFPPWAKAPLPTPGSSASASPFCLYGVPGVNSDSSASLAATGGFAAQPAAPQGGALPLSRSTVNGVGASPFAPAFAEGHALSASSQENGFSGFASLAGGTTGDREEAARRGEREGERLGAGRCAEDAIGAWLAKRAAELQPQGVYAWTTTHQLGILLRAEPMPPELTTWLTDASREINAVLKSRVASRRFLREPEDLRSPPGDTSPASGAPPENAGASADPSSLLREAMENIAAAFRAEWVQARSAPSQDPGEAAEAPAEAPAGGASPASRRRAGTARASRGDNTGHEGLAPFPGHLWGLSLSAGSCNALLASHACRLLVPRGSGPEREGDKAPAPGDSSPGVKRNRDSDPEGHALDAAPGGSRTPASERAADALPPGWHELLDLENWQLAHSYGADASAWSSSSSGAVLKRILPALVSGFELASLSGPLAEEPVRGVAFIVEALVYRSPLGSSASGSAAPAPLSARNGGASRPGSIFDAGEKEEFSEETGSVASLDSSACRTLFSANSSIPYGPISGQVMSMMKEACRRALLQRGRCRIYEAMIRFTVTCEQRVLGKVYGVLSRRRSKIYKEGLLDGQTSLFVVDGCLPTSEAVGIARELRSKASGHVSLQMQFSHWEVLDDDPFPEACMTEEELEEEGVAGIAALASQSCARKIINSIRKTKGLPTEEKVVAAAEKQRTLTKNK</sequence>
<protein>
    <submittedName>
        <fullName evidence="5">Elongation factor Tu GTP binding domain-containing protein</fullName>
    </submittedName>
</protein>
<feature type="compositionally biased region" description="Low complexity" evidence="3">
    <location>
        <begin position="1263"/>
        <end position="1280"/>
    </location>
</feature>
<dbReference type="Pfam" id="PF14492">
    <property type="entry name" value="EFG_III"/>
    <property type="match status" value="1"/>
</dbReference>
<feature type="compositionally biased region" description="Basic and acidic residues" evidence="3">
    <location>
        <begin position="498"/>
        <end position="515"/>
    </location>
</feature>
<dbReference type="PROSITE" id="PS51722">
    <property type="entry name" value="G_TR_2"/>
    <property type="match status" value="1"/>
</dbReference>
<evidence type="ECO:0000313" key="6">
    <source>
        <dbReference type="Proteomes" id="UP000028837"/>
    </source>
</evidence>
<feature type="region of interest" description="Disordered" evidence="3">
    <location>
        <begin position="116"/>
        <end position="150"/>
    </location>
</feature>
<evidence type="ECO:0000259" key="4">
    <source>
        <dbReference type="PROSITE" id="PS51722"/>
    </source>
</evidence>
<feature type="region of interest" description="Disordered" evidence="3">
    <location>
        <begin position="1103"/>
        <end position="1130"/>
    </location>
</feature>
<dbReference type="PANTHER" id="PTHR42908">
    <property type="entry name" value="TRANSLATION ELONGATION FACTOR-RELATED"/>
    <property type="match status" value="1"/>
</dbReference>
<dbReference type="SUPFAM" id="SSF52540">
    <property type="entry name" value="P-loop containing nucleoside triphosphate hydrolases"/>
    <property type="match status" value="1"/>
</dbReference>
<dbReference type="InterPro" id="IPR041095">
    <property type="entry name" value="EFG_II"/>
</dbReference>
<feature type="region of interest" description="Disordered" evidence="3">
    <location>
        <begin position="1464"/>
        <end position="1484"/>
    </location>
</feature>
<keyword evidence="5" id="KW-0648">Protein biosynthesis</keyword>